<organism evidence="2 3">
    <name type="scientific">Candidatus Amesbacteria bacterium RIFCSPLOWO2_01_FULL_47_33</name>
    <dbReference type="NCBI Taxonomy" id="1797258"/>
    <lineage>
        <taxon>Bacteria</taxon>
        <taxon>Candidatus Amesiibacteriota</taxon>
    </lineage>
</organism>
<dbReference type="AlphaFoldDB" id="A0A1F4Z1B7"/>
<dbReference type="InterPro" id="IPR000891">
    <property type="entry name" value="PYR_CT"/>
</dbReference>
<feature type="domain" description="Pyruvate carboxyltransferase" evidence="1">
    <location>
        <begin position="50"/>
        <end position="233"/>
    </location>
</feature>
<dbReference type="Proteomes" id="UP000176822">
    <property type="component" value="Unassembled WGS sequence"/>
</dbReference>
<evidence type="ECO:0000313" key="3">
    <source>
        <dbReference type="Proteomes" id="UP000176822"/>
    </source>
</evidence>
<name>A0A1F4Z1B7_9BACT</name>
<gene>
    <name evidence="2" type="ORF">A2972_05045</name>
</gene>
<dbReference type="EMBL" id="MEXM01000050">
    <property type="protein sequence ID" value="OGC99826.1"/>
    <property type="molecule type" value="Genomic_DNA"/>
</dbReference>
<evidence type="ECO:0000259" key="1">
    <source>
        <dbReference type="Pfam" id="PF00682"/>
    </source>
</evidence>
<comment type="caution">
    <text evidence="2">The sequence shown here is derived from an EMBL/GenBank/DDBJ whole genome shotgun (WGS) entry which is preliminary data.</text>
</comment>
<dbReference type="GO" id="GO:0003824">
    <property type="term" value="F:catalytic activity"/>
    <property type="evidence" value="ECO:0007669"/>
    <property type="project" value="InterPro"/>
</dbReference>
<dbReference type="Pfam" id="PF00682">
    <property type="entry name" value="HMGL-like"/>
    <property type="match status" value="1"/>
</dbReference>
<protein>
    <recommendedName>
        <fullName evidence="1">Pyruvate carboxyltransferase domain-containing protein</fullName>
    </recommendedName>
</protein>
<evidence type="ECO:0000313" key="2">
    <source>
        <dbReference type="EMBL" id="OGC99826.1"/>
    </source>
</evidence>
<dbReference type="Gene3D" id="3.20.20.70">
    <property type="entry name" value="Aldolase class I"/>
    <property type="match status" value="1"/>
</dbReference>
<proteinExistence type="predicted"/>
<reference evidence="2 3" key="1">
    <citation type="journal article" date="2016" name="Nat. Commun.">
        <title>Thousands of microbial genomes shed light on interconnected biogeochemical processes in an aquifer system.</title>
        <authorList>
            <person name="Anantharaman K."/>
            <person name="Brown C.T."/>
            <person name="Hug L.A."/>
            <person name="Sharon I."/>
            <person name="Castelle C.J."/>
            <person name="Probst A.J."/>
            <person name="Thomas B.C."/>
            <person name="Singh A."/>
            <person name="Wilkins M.J."/>
            <person name="Karaoz U."/>
            <person name="Brodie E.L."/>
            <person name="Williams K.H."/>
            <person name="Hubbard S.S."/>
            <person name="Banfield J.F."/>
        </authorList>
    </citation>
    <scope>NUCLEOTIDE SEQUENCE [LARGE SCALE GENOMIC DNA]</scope>
</reference>
<accession>A0A1F4Z1B7</accession>
<dbReference type="SUPFAM" id="SSF51569">
    <property type="entry name" value="Aldolase"/>
    <property type="match status" value="1"/>
</dbReference>
<sequence>MAQEVLSLNFREAMQTPSIIITSPEDLLNPNLPPPGELDYQKLKILVKHLKYYPNLNIELPNPISSPTTARNLKELLLEAEKSDTVNKLAVHIRAVEDDMKLAIKCGFKKIYIFGGVIRRNGMSFGTSTELVERLKLVSELANVAGVEYIRASLEHATQTNPSEVKGFIQGIRGVNESLSRPIIKGLGIPDTNGVASPEDYTRLMGTILGLCDPGEFDIFLHLHDDCGRAMENYEYLRNECKRMGFSYCVEAVPDGFPGERVGTRPHFKDIEKDKYPESIVNGVMGGSSWRNAHQTLDSESWTHVAGVHTGTMQTYSSRRKNYPCPGVYSIMGAANTEFLWRLFGRQNPDKKLARQVSKVGREMAARKGNLPQGKSLELAKLAIDNPACIVKMAEAIGREEDWLDKPNGFTG</sequence>
<dbReference type="InterPro" id="IPR013785">
    <property type="entry name" value="Aldolase_TIM"/>
</dbReference>